<dbReference type="EMBL" id="VUOC01000003">
    <property type="protein sequence ID" value="KAA2242031.1"/>
    <property type="molecule type" value="Genomic_DNA"/>
</dbReference>
<evidence type="ECO:0000313" key="4">
    <source>
        <dbReference type="Proteomes" id="UP000324611"/>
    </source>
</evidence>
<dbReference type="GO" id="GO:0004315">
    <property type="term" value="F:3-oxoacyl-[acyl-carrier-protein] synthase activity"/>
    <property type="evidence" value="ECO:0007669"/>
    <property type="project" value="TreeGrafter"/>
</dbReference>
<dbReference type="Gene3D" id="3.40.47.10">
    <property type="match status" value="1"/>
</dbReference>
<keyword evidence="1" id="KW-0808">Transferase</keyword>
<keyword evidence="4" id="KW-1185">Reference proteome</keyword>
<name>A0A5B2VS33_9BACT</name>
<reference evidence="3 4" key="1">
    <citation type="submission" date="2019-09" db="EMBL/GenBank/DDBJ databases">
        <title>Chitinophaga ginsengihumi sp. nov., isolated from soil of ginseng rhizosphere.</title>
        <authorList>
            <person name="Lee J."/>
        </authorList>
    </citation>
    <scope>NUCLEOTIDE SEQUENCE [LARGE SCALE GENOMIC DNA]</scope>
    <source>
        <strain evidence="3 4">BN140078</strain>
    </source>
</reference>
<feature type="domain" description="Beta-ketoacyl synthase-like N-terminal" evidence="2">
    <location>
        <begin position="41"/>
        <end position="173"/>
    </location>
</feature>
<proteinExistence type="predicted"/>
<dbReference type="InterPro" id="IPR000794">
    <property type="entry name" value="Beta-ketoacyl_synthase"/>
</dbReference>
<gene>
    <name evidence="3" type="ORF">F0L74_18275</name>
</gene>
<dbReference type="AlphaFoldDB" id="A0A5B2VS33"/>
<dbReference type="InterPro" id="IPR016039">
    <property type="entry name" value="Thiolase-like"/>
</dbReference>
<dbReference type="Pfam" id="PF13723">
    <property type="entry name" value="Ketoacyl-synt_2"/>
    <property type="match status" value="1"/>
</dbReference>
<evidence type="ECO:0000256" key="1">
    <source>
        <dbReference type="ARBA" id="ARBA00022679"/>
    </source>
</evidence>
<dbReference type="PANTHER" id="PTHR11712">
    <property type="entry name" value="POLYKETIDE SYNTHASE-RELATED"/>
    <property type="match status" value="1"/>
</dbReference>
<reference evidence="3 4" key="2">
    <citation type="submission" date="2019-09" db="EMBL/GenBank/DDBJ databases">
        <authorList>
            <person name="Jin C."/>
        </authorList>
    </citation>
    <scope>NUCLEOTIDE SEQUENCE [LARGE SCALE GENOMIC DNA]</scope>
    <source>
        <strain evidence="3 4">BN140078</strain>
    </source>
</reference>
<dbReference type="PANTHER" id="PTHR11712:SF336">
    <property type="entry name" value="3-OXOACYL-[ACYL-CARRIER-PROTEIN] SYNTHASE, MITOCHONDRIAL"/>
    <property type="match status" value="1"/>
</dbReference>
<protein>
    <submittedName>
        <fullName evidence="3">Beta-ketoacyl synthase</fullName>
    </submittedName>
</protein>
<dbReference type="InterPro" id="IPR014030">
    <property type="entry name" value="Ketoacyl_synth_N"/>
</dbReference>
<dbReference type="GO" id="GO:0005829">
    <property type="term" value="C:cytosol"/>
    <property type="evidence" value="ECO:0007669"/>
    <property type="project" value="TreeGrafter"/>
</dbReference>
<evidence type="ECO:0000313" key="3">
    <source>
        <dbReference type="EMBL" id="KAA2242031.1"/>
    </source>
</evidence>
<dbReference type="SUPFAM" id="SSF53901">
    <property type="entry name" value="Thiolase-like"/>
    <property type="match status" value="2"/>
</dbReference>
<accession>A0A5B2VS33</accession>
<dbReference type="GO" id="GO:0006633">
    <property type="term" value="P:fatty acid biosynthetic process"/>
    <property type="evidence" value="ECO:0007669"/>
    <property type="project" value="TreeGrafter"/>
</dbReference>
<dbReference type="Proteomes" id="UP000324611">
    <property type="component" value="Unassembled WGS sequence"/>
</dbReference>
<evidence type="ECO:0000259" key="2">
    <source>
        <dbReference type="Pfam" id="PF13723"/>
    </source>
</evidence>
<comment type="caution">
    <text evidence="3">The sequence shown here is derived from an EMBL/GenBank/DDBJ whole genome shotgun (WGS) entry which is preliminary data.</text>
</comment>
<organism evidence="3 4">
    <name type="scientific">Chitinophaga agrisoli</name>
    <dbReference type="NCBI Taxonomy" id="2607653"/>
    <lineage>
        <taxon>Bacteria</taxon>
        <taxon>Pseudomonadati</taxon>
        <taxon>Bacteroidota</taxon>
        <taxon>Chitinophagia</taxon>
        <taxon>Chitinophagales</taxon>
        <taxon>Chitinophagaceae</taxon>
        <taxon>Chitinophaga</taxon>
    </lineage>
</organism>
<sequence>MYIQGTGCVSPQQTAGAGPFLASIQEYEGNRLAAVEPDYKQWVEPNMLRRMGRAVKMGVAAARLSLQQAGITLPDAIITGTAYGCLQDTGVFLSKMVTGQEKALSPTAFIQSTHNTVSGQIGLLLSCHAYNNTFVHKGFSFESALLDSMMILQEGAVQQVLAGGVDEITDHSHTILSRFGLYKQEPVRNTSLLQSATHGTIAGEGAAFFVLGAAKSPQSIAQLAGLTTIYKPVSTEERDAAIQGFLATHGLRSADIDLLICGHNGNVEENDTYAQVAQTLFPQTTVAGFKHLCGEYPTATAFAAWMAAEILKQQQAPQDIILSGSAPEKLDRILIYNCYQGTHHSLILLSKP</sequence>